<feature type="compositionally biased region" description="Basic and acidic residues" evidence="1">
    <location>
        <begin position="501"/>
        <end position="513"/>
    </location>
</feature>
<feature type="non-terminal residue" evidence="3">
    <location>
        <position position="1"/>
    </location>
</feature>
<feature type="domain" description="C2H2-type" evidence="2">
    <location>
        <begin position="217"/>
        <end position="240"/>
    </location>
</feature>
<dbReference type="AlphaFoldDB" id="A0AAN4Z5Y5"/>
<dbReference type="InterPro" id="IPR013087">
    <property type="entry name" value="Znf_C2H2_type"/>
</dbReference>
<feature type="domain" description="C2H2-type" evidence="2">
    <location>
        <begin position="356"/>
        <end position="379"/>
    </location>
</feature>
<organism evidence="3 4">
    <name type="scientific">Pristionchus mayeri</name>
    <dbReference type="NCBI Taxonomy" id="1317129"/>
    <lineage>
        <taxon>Eukaryota</taxon>
        <taxon>Metazoa</taxon>
        <taxon>Ecdysozoa</taxon>
        <taxon>Nematoda</taxon>
        <taxon>Chromadorea</taxon>
        <taxon>Rhabditida</taxon>
        <taxon>Rhabditina</taxon>
        <taxon>Diplogasteromorpha</taxon>
        <taxon>Diplogasteroidea</taxon>
        <taxon>Neodiplogasteridae</taxon>
        <taxon>Pristionchus</taxon>
    </lineage>
</organism>
<feature type="compositionally biased region" description="Basic and acidic residues" evidence="1">
    <location>
        <begin position="202"/>
        <end position="212"/>
    </location>
</feature>
<feature type="region of interest" description="Disordered" evidence="1">
    <location>
        <begin position="421"/>
        <end position="443"/>
    </location>
</feature>
<evidence type="ECO:0000256" key="1">
    <source>
        <dbReference type="SAM" id="MobiDB-lite"/>
    </source>
</evidence>
<gene>
    <name evidence="3" type="ORF">PMAYCL1PPCAC_01455</name>
</gene>
<keyword evidence="4" id="KW-1185">Reference proteome</keyword>
<comment type="caution">
    <text evidence="3">The sequence shown here is derived from an EMBL/GenBank/DDBJ whole genome shotgun (WGS) entry which is preliminary data.</text>
</comment>
<evidence type="ECO:0000259" key="2">
    <source>
        <dbReference type="SMART" id="SM00355"/>
    </source>
</evidence>
<feature type="domain" description="C2H2-type" evidence="2">
    <location>
        <begin position="581"/>
        <end position="603"/>
    </location>
</feature>
<evidence type="ECO:0000313" key="3">
    <source>
        <dbReference type="EMBL" id="GMR31260.1"/>
    </source>
</evidence>
<feature type="region of interest" description="Disordered" evidence="1">
    <location>
        <begin position="191"/>
        <end position="212"/>
    </location>
</feature>
<proteinExistence type="predicted"/>
<feature type="compositionally biased region" description="Basic and acidic residues" evidence="1">
    <location>
        <begin position="20"/>
        <end position="35"/>
    </location>
</feature>
<evidence type="ECO:0000313" key="4">
    <source>
        <dbReference type="Proteomes" id="UP001328107"/>
    </source>
</evidence>
<dbReference type="SMART" id="SM00355">
    <property type="entry name" value="ZnF_C2H2"/>
    <property type="match status" value="4"/>
</dbReference>
<dbReference type="Proteomes" id="UP001328107">
    <property type="component" value="Unassembled WGS sequence"/>
</dbReference>
<accession>A0AAN4Z5Y5</accession>
<reference evidence="4" key="1">
    <citation type="submission" date="2022-10" db="EMBL/GenBank/DDBJ databases">
        <title>Genome assembly of Pristionchus species.</title>
        <authorList>
            <person name="Yoshida K."/>
            <person name="Sommer R.J."/>
        </authorList>
    </citation>
    <scope>NUCLEOTIDE SEQUENCE [LARGE SCALE GENOMIC DNA]</scope>
    <source>
        <strain evidence="4">RS5460</strain>
    </source>
</reference>
<feature type="compositionally biased region" description="Polar residues" evidence="1">
    <location>
        <begin position="80"/>
        <end position="93"/>
    </location>
</feature>
<feature type="domain" description="C2H2-type" evidence="2">
    <location>
        <begin position="511"/>
        <end position="536"/>
    </location>
</feature>
<sequence>VIECVHLTLLYLTVKRTQRNSKESAQDTITEKRNETTSPTELSKQSDKIPNSTLQLPSIPTEDSCNVSHSQSRIEEENETSGNKSVQVSTVATFTMPPNLKPKGESEEISQDNSPGDNAISGEGFAEDEMKPKNEPMDFLSTLGDIKMEPKEEEIELEDNVNGDLMGLKDELIDKFELPASDISEREKTMGGVDSFNDEENSGEKAKHVAKKSDREMECPECECRTHSASGWVRHLSYKHATTAVQSGYSLRCDCGFETYSYHHSYKCEISNFTVICDEEKLIRRLTDDMVTKVVRGFQTGKDQTAEVNRKRRISSRKATHIKSMDYSDGEGEPSLKNPKSELVEKNCKNAEKNELECPECDYVTRSAKTWMSHLHNAHFTTALLAECSLRCDCGYEAYTPTHECDIMNFTVVKNMEKGRRLNEDNGDQDLSETVEMNRKRRQSRNDFESFNYDDLMDDLDGEIKPSLKKCKSESEEMNCKVTPKRRPSINRVSQTGSAKKRNESNQKNELKCPEPECDFRSRSVVNWLHHLRDSHNTTANQAGYLLRCDCGNESYSDYHSQKCKDYNVTLIVTGQSLTTAKCVLCEVYPKTPLGYIAHLKLHHNYTTLHKNGIYLKCFCGLKMFEWKDHSNHEENCDGRGFTLHRIDEE</sequence>
<feature type="compositionally biased region" description="Polar residues" evidence="1">
    <location>
        <begin position="36"/>
        <end position="71"/>
    </location>
</feature>
<dbReference type="EMBL" id="BTRK01000001">
    <property type="protein sequence ID" value="GMR31260.1"/>
    <property type="molecule type" value="Genomic_DNA"/>
</dbReference>
<feature type="region of interest" description="Disordered" evidence="1">
    <location>
        <begin position="18"/>
        <end position="134"/>
    </location>
</feature>
<feature type="region of interest" description="Disordered" evidence="1">
    <location>
        <begin position="482"/>
        <end position="513"/>
    </location>
</feature>
<name>A0AAN4Z5Y5_9BILA</name>
<protein>
    <recommendedName>
        <fullName evidence="2">C2H2-type domain-containing protein</fullName>
    </recommendedName>
</protein>